<keyword evidence="1" id="KW-0863">Zinc-finger</keyword>
<evidence type="ECO:0000256" key="2">
    <source>
        <dbReference type="SAM" id="MobiDB-lite"/>
    </source>
</evidence>
<dbReference type="EMBL" id="JBJKFK010000581">
    <property type="protein sequence ID" value="KAL3316212.1"/>
    <property type="molecule type" value="Genomic_DNA"/>
</dbReference>
<dbReference type="Proteomes" id="UP001626550">
    <property type="component" value="Unassembled WGS sequence"/>
</dbReference>
<dbReference type="Pfam" id="PF10075">
    <property type="entry name" value="CSN8_PSD8_EIF3K"/>
    <property type="match status" value="1"/>
</dbReference>
<dbReference type="Gene3D" id="1.25.40.990">
    <property type="match status" value="1"/>
</dbReference>
<keyword evidence="1" id="KW-0479">Metal-binding</keyword>
<dbReference type="GO" id="GO:0008270">
    <property type="term" value="F:zinc ion binding"/>
    <property type="evidence" value="ECO:0007669"/>
    <property type="project" value="UniProtKB-KW"/>
</dbReference>
<evidence type="ECO:0000313" key="6">
    <source>
        <dbReference type="Proteomes" id="UP001626550"/>
    </source>
</evidence>
<keyword evidence="1" id="KW-0862">Zinc</keyword>
<feature type="compositionally biased region" description="Polar residues" evidence="2">
    <location>
        <begin position="763"/>
        <end position="778"/>
    </location>
</feature>
<evidence type="ECO:0000313" key="5">
    <source>
        <dbReference type="EMBL" id="KAL3316212.1"/>
    </source>
</evidence>
<dbReference type="PROSITE" id="PS50250">
    <property type="entry name" value="PCI"/>
    <property type="match status" value="1"/>
</dbReference>
<feature type="compositionally biased region" description="Pro residues" evidence="2">
    <location>
        <begin position="689"/>
        <end position="698"/>
    </location>
</feature>
<evidence type="ECO:0000259" key="4">
    <source>
        <dbReference type="PROSITE" id="PS50250"/>
    </source>
</evidence>
<gene>
    <name evidence="5" type="primary">COPS8</name>
    <name evidence="5" type="ORF">Ciccas_005147</name>
</gene>
<feature type="region of interest" description="Disordered" evidence="2">
    <location>
        <begin position="271"/>
        <end position="364"/>
    </location>
</feature>
<dbReference type="Gene3D" id="3.30.160.60">
    <property type="entry name" value="Classic Zinc Finger"/>
    <property type="match status" value="1"/>
</dbReference>
<feature type="compositionally biased region" description="Polar residues" evidence="2">
    <location>
        <begin position="287"/>
        <end position="312"/>
    </location>
</feature>
<dbReference type="InterPro" id="IPR000717">
    <property type="entry name" value="PCI_dom"/>
</dbReference>
<proteinExistence type="predicted"/>
<feature type="region of interest" description="Disordered" evidence="2">
    <location>
        <begin position="672"/>
        <end position="707"/>
    </location>
</feature>
<dbReference type="InterPro" id="IPR033464">
    <property type="entry name" value="CSN8_PSD8_EIF3K"/>
</dbReference>
<feature type="compositionally biased region" description="Low complexity" evidence="2">
    <location>
        <begin position="345"/>
        <end position="362"/>
    </location>
</feature>
<dbReference type="SMART" id="SM00355">
    <property type="entry name" value="ZnF_C2H2"/>
    <property type="match status" value="3"/>
</dbReference>
<reference evidence="5 6" key="1">
    <citation type="submission" date="2024-11" db="EMBL/GenBank/DDBJ databases">
        <title>Adaptive evolution of stress response genes in parasites aligns with host niche diversity.</title>
        <authorList>
            <person name="Hahn C."/>
            <person name="Resl P."/>
        </authorList>
    </citation>
    <scope>NUCLEOTIDE SEQUENCE [LARGE SCALE GENOMIC DNA]</scope>
    <source>
        <strain evidence="5">EGGRZ-B1_66</strain>
        <tissue evidence="5">Body</tissue>
    </source>
</reference>
<name>A0ABD2QAE2_9PLAT</name>
<sequence>MSSAYATKKIELEKFELSEYFDALSENDAISFYQELFFVYIITHDLTGGKFLYRRVKPQLKENICIKNLWSLGRFLWTDNYASFHDYAKQCLISADCPQKLKDHISEIVEHYRTHYLDTVSKSYSSISLIDLSHNLGMEGETLKDVLTARNWSLDPSGTYAFPIDTPKTSTNAENTNLMSKITELMTPLRELPFICPLCPFESVSLASFQAHAIASHLSDTDDSPLCQIYICSECSISSTDLDMVKLHAKTTHPSTKPSIAVQSLRLDQESHEAKLEEASVVVSPADTYQSQNEYDQTPDSNSVDNTPPINASSSSSSTSNLLVDTELMDYEHSPPPQNCLPDKNNNSSETAPSPSSNSSSSGLNVTTQLLMNNLLMNGNLNSGLDHGQLHDKLSKFNSLLASMSANQSLQNSQSVDSMRMRYSQSKMNLCGKQETNSSGPQFNFNQGCTGMTVHSSSSKHPLAGTLGSEANGNSPNIPGQDWSKIIARSEKKFVCLLCRQNLYNGRTEVVFHAVTRHLLKTEITRDLSKHGCLSARVKRVVGRLFVDGMRIRSGVHYKDAERVEAALFRSIELHLRYRDARDPEHPIPDQWKPENGGHFKKIYTCSGCQARMPDSHLAFAHINDELRTSLPEFMRARSCPWSLSSREEWVWTVPDYEMEALSTDDVQVSGNLSASNGASSDEFYVDPIPSPLPPPGVPQHTPNLAQLGPQYSRHNHTPLMAAVQSLSQVPTSSHSLTSQLLLSAAATVQQQQQQQQASSQQFMPKTQTGNEDSGSNVGCTNSLRFGTIVERLSLHLSAIHLADCVYFEIAFAGMT</sequence>
<feature type="domain" description="C2H2-type" evidence="3">
    <location>
        <begin position="230"/>
        <end position="258"/>
    </location>
</feature>
<feature type="compositionally biased region" description="Low complexity" evidence="2">
    <location>
        <begin position="753"/>
        <end position="762"/>
    </location>
</feature>
<feature type="region of interest" description="Disordered" evidence="2">
    <location>
        <begin position="753"/>
        <end position="778"/>
    </location>
</feature>
<comment type="caution">
    <text evidence="5">The sequence shown here is derived from an EMBL/GenBank/DDBJ whole genome shotgun (WGS) entry which is preliminary data.</text>
</comment>
<dbReference type="AlphaFoldDB" id="A0ABD2QAE2"/>
<feature type="compositionally biased region" description="Low complexity" evidence="2">
    <location>
        <begin position="672"/>
        <end position="681"/>
    </location>
</feature>
<evidence type="ECO:0000256" key="1">
    <source>
        <dbReference type="PROSITE-ProRule" id="PRU00042"/>
    </source>
</evidence>
<accession>A0ABD2QAE2</accession>
<evidence type="ECO:0000259" key="3">
    <source>
        <dbReference type="PROSITE" id="PS50157"/>
    </source>
</evidence>
<dbReference type="PROSITE" id="PS50157">
    <property type="entry name" value="ZINC_FINGER_C2H2_2"/>
    <property type="match status" value="1"/>
</dbReference>
<keyword evidence="6" id="KW-1185">Reference proteome</keyword>
<dbReference type="InterPro" id="IPR013087">
    <property type="entry name" value="Znf_C2H2_type"/>
</dbReference>
<organism evidence="5 6">
    <name type="scientific">Cichlidogyrus casuarinus</name>
    <dbReference type="NCBI Taxonomy" id="1844966"/>
    <lineage>
        <taxon>Eukaryota</taxon>
        <taxon>Metazoa</taxon>
        <taxon>Spiralia</taxon>
        <taxon>Lophotrochozoa</taxon>
        <taxon>Platyhelminthes</taxon>
        <taxon>Monogenea</taxon>
        <taxon>Monopisthocotylea</taxon>
        <taxon>Dactylogyridea</taxon>
        <taxon>Ancyrocephalidae</taxon>
        <taxon>Cichlidogyrus</taxon>
    </lineage>
</organism>
<protein>
    <submittedName>
        <fullName evidence="5">COP9 signalosome complex subunit 8</fullName>
    </submittedName>
</protein>
<feature type="domain" description="PCI" evidence="4">
    <location>
        <begin position="6"/>
        <end position="178"/>
    </location>
</feature>